<keyword evidence="5" id="KW-0812">Transmembrane</keyword>
<evidence type="ECO:0000256" key="1">
    <source>
        <dbReference type="ARBA" id="ARBA00004571"/>
    </source>
</evidence>
<feature type="domain" description="Porin" evidence="11">
    <location>
        <begin position="18"/>
        <end position="355"/>
    </location>
</feature>
<keyword evidence="6" id="KW-0732">Signal</keyword>
<evidence type="ECO:0000256" key="4">
    <source>
        <dbReference type="ARBA" id="ARBA00022452"/>
    </source>
</evidence>
<dbReference type="PANTHER" id="PTHR34501">
    <property type="entry name" value="PROTEIN YDDL-RELATED"/>
    <property type="match status" value="1"/>
</dbReference>
<keyword evidence="9" id="KW-0472">Membrane</keyword>
<dbReference type="InterPro" id="IPR050298">
    <property type="entry name" value="Gram-neg_bact_OMP"/>
</dbReference>
<dbReference type="Proteomes" id="UP000462362">
    <property type="component" value="Unassembled WGS sequence"/>
</dbReference>
<keyword evidence="3" id="KW-0813">Transport</keyword>
<comment type="subcellular location">
    <subcellularLocation>
        <location evidence="1">Cell outer membrane</location>
        <topology evidence="1">Multi-pass membrane protein</topology>
    </subcellularLocation>
</comment>
<dbReference type="GO" id="GO:0009279">
    <property type="term" value="C:cell outer membrane"/>
    <property type="evidence" value="ECO:0007669"/>
    <property type="project" value="UniProtKB-SubCell"/>
</dbReference>
<evidence type="ECO:0000256" key="2">
    <source>
        <dbReference type="ARBA" id="ARBA00011233"/>
    </source>
</evidence>
<dbReference type="InterPro" id="IPR023614">
    <property type="entry name" value="Porin_dom_sf"/>
</dbReference>
<dbReference type="InterPro" id="IPR002299">
    <property type="entry name" value="Porin_Neis"/>
</dbReference>
<dbReference type="EMBL" id="WNCL01000003">
    <property type="protein sequence ID" value="MTU42347.1"/>
    <property type="molecule type" value="Genomic_DNA"/>
</dbReference>
<keyword evidence="10" id="KW-0998">Cell outer membrane</keyword>
<dbReference type="GO" id="GO:0046930">
    <property type="term" value="C:pore complex"/>
    <property type="evidence" value="ECO:0007669"/>
    <property type="project" value="UniProtKB-KW"/>
</dbReference>
<comment type="subunit">
    <text evidence="2">Homotrimer.</text>
</comment>
<evidence type="ECO:0000256" key="5">
    <source>
        <dbReference type="ARBA" id="ARBA00022692"/>
    </source>
</evidence>
<evidence type="ECO:0000313" key="13">
    <source>
        <dbReference type="Proteomes" id="UP000462362"/>
    </source>
</evidence>
<dbReference type="PANTHER" id="PTHR34501:SF9">
    <property type="entry name" value="MAJOR OUTER MEMBRANE PROTEIN P.IA"/>
    <property type="match status" value="1"/>
</dbReference>
<dbReference type="PRINTS" id="PR00184">
    <property type="entry name" value="NEISSPPORIN"/>
</dbReference>
<keyword evidence="4" id="KW-1134">Transmembrane beta strand</keyword>
<evidence type="ECO:0000256" key="6">
    <source>
        <dbReference type="ARBA" id="ARBA00022729"/>
    </source>
</evidence>
<dbReference type="SUPFAM" id="SSF56935">
    <property type="entry name" value="Porins"/>
    <property type="match status" value="1"/>
</dbReference>
<evidence type="ECO:0000256" key="7">
    <source>
        <dbReference type="ARBA" id="ARBA00023065"/>
    </source>
</evidence>
<evidence type="ECO:0000256" key="8">
    <source>
        <dbReference type="ARBA" id="ARBA00023114"/>
    </source>
</evidence>
<evidence type="ECO:0000256" key="9">
    <source>
        <dbReference type="ARBA" id="ARBA00023136"/>
    </source>
</evidence>
<dbReference type="CDD" id="cd00342">
    <property type="entry name" value="gram_neg_porins"/>
    <property type="match status" value="1"/>
</dbReference>
<evidence type="ECO:0000256" key="10">
    <source>
        <dbReference type="ARBA" id="ARBA00023237"/>
    </source>
</evidence>
<comment type="caution">
    <text evidence="12">The sequence shown here is derived from an EMBL/GenBank/DDBJ whole genome shotgun (WGS) entry which is preliminary data.</text>
</comment>
<dbReference type="GO" id="GO:0015288">
    <property type="term" value="F:porin activity"/>
    <property type="evidence" value="ECO:0007669"/>
    <property type="project" value="UniProtKB-KW"/>
</dbReference>
<evidence type="ECO:0000313" key="12">
    <source>
        <dbReference type="EMBL" id="MTU42347.1"/>
    </source>
</evidence>
<accession>A0A6I3RXI5</accession>
<keyword evidence="8" id="KW-0626">Porin</keyword>
<dbReference type="Gene3D" id="2.40.160.10">
    <property type="entry name" value="Porin"/>
    <property type="match status" value="1"/>
</dbReference>
<gene>
    <name evidence="12" type="ORF">GMD42_01670</name>
</gene>
<evidence type="ECO:0000259" key="11">
    <source>
        <dbReference type="Pfam" id="PF13609"/>
    </source>
</evidence>
<dbReference type="AlphaFoldDB" id="A0A6I3RXI5"/>
<dbReference type="InterPro" id="IPR033900">
    <property type="entry name" value="Gram_neg_porin_domain"/>
</dbReference>
<dbReference type="Pfam" id="PF13609">
    <property type="entry name" value="Porin_4"/>
    <property type="match status" value="1"/>
</dbReference>
<organism evidence="12 13">
    <name type="scientific">Parasutterella excrementihominis</name>
    <dbReference type="NCBI Taxonomy" id="487175"/>
    <lineage>
        <taxon>Bacteria</taxon>
        <taxon>Pseudomonadati</taxon>
        <taxon>Pseudomonadota</taxon>
        <taxon>Betaproteobacteria</taxon>
        <taxon>Burkholderiales</taxon>
        <taxon>Sutterellaceae</taxon>
        <taxon>Parasutterella</taxon>
    </lineage>
</organism>
<dbReference type="GO" id="GO:0006811">
    <property type="term" value="P:monoatomic ion transport"/>
    <property type="evidence" value="ECO:0007669"/>
    <property type="project" value="UniProtKB-KW"/>
</dbReference>
<sequence>MAQKREEYLMKSTKIIAALACSFCGSVYASDVSIYGMVDAYVQLYNGGNGTVVDFGSGGKGGSRVGIKGTEDLGGGTSVFFRLENGFFVDNGTNTTAAQPEGWAFQREAVLGIRNTDWGTFSFGRQYTLNFGGIAQFDAFACSLGSTINNFMAPAPYLPNNHIPGINGASGVDNLTRRDNSFVYESPSFGGLKLSAMVSLGEQNKLNSESEMSNKYGNSYAAQAVYRKGAFGIGFTYTYQNLAAEAPNNLKDPNAHAALYNLGASYDFGFTKLYGNLVYKNGSKAAVRDTNPNIMVYSVSTKTPLFSGSLLNGFAYLKNNTTDSANAWNVSARYDYPLSKRTTLYAGAAYLNNEKNVNYTINGGGGTSSAPTTNMGKNPWTTFVGMNHTF</sequence>
<proteinExistence type="predicted"/>
<name>A0A6I3RXI5_9BURK</name>
<protein>
    <submittedName>
        <fullName evidence="12">Porin</fullName>
    </submittedName>
</protein>
<reference evidence="12 13" key="1">
    <citation type="journal article" date="2019" name="Nat. Med.">
        <title>A library of human gut bacterial isolates paired with longitudinal multiomics data enables mechanistic microbiome research.</title>
        <authorList>
            <person name="Poyet M."/>
            <person name="Groussin M."/>
            <person name="Gibbons S.M."/>
            <person name="Avila-Pacheco J."/>
            <person name="Jiang X."/>
            <person name="Kearney S.M."/>
            <person name="Perrotta A.R."/>
            <person name="Berdy B."/>
            <person name="Zhao S."/>
            <person name="Lieberman T.D."/>
            <person name="Swanson P.K."/>
            <person name="Smith M."/>
            <person name="Roesemann S."/>
            <person name="Alexander J.E."/>
            <person name="Rich S.A."/>
            <person name="Livny J."/>
            <person name="Vlamakis H."/>
            <person name="Clish C."/>
            <person name="Bullock K."/>
            <person name="Deik A."/>
            <person name="Scott J."/>
            <person name="Pierce K.A."/>
            <person name="Xavier R.J."/>
            <person name="Alm E.J."/>
        </authorList>
    </citation>
    <scope>NUCLEOTIDE SEQUENCE [LARGE SCALE GENOMIC DNA]</scope>
    <source>
        <strain evidence="12 13">BIOML-A2</strain>
    </source>
</reference>
<keyword evidence="7" id="KW-0406">Ion transport</keyword>
<evidence type="ECO:0000256" key="3">
    <source>
        <dbReference type="ARBA" id="ARBA00022448"/>
    </source>
</evidence>